<dbReference type="AlphaFoldDB" id="A0A7H0YHB1"/>
<reference evidence="1 2" key="1">
    <citation type="submission" date="2020-09" db="EMBL/GenBank/DDBJ databases">
        <title>Characterization of Paenibacillus peoriae strain ZF390 with broad-spectrum antimicrobial activity as a potential biocontrol agent.</title>
        <authorList>
            <person name="Li L."/>
            <person name="Zhao Y."/>
            <person name="Li B."/>
            <person name="Xie X."/>
        </authorList>
    </citation>
    <scope>NUCLEOTIDE SEQUENCE [LARGE SCALE GENOMIC DNA]</scope>
    <source>
        <strain evidence="1 2">ZF390</strain>
        <plasmid evidence="1 2">pPlas1</plasmid>
    </source>
</reference>
<organism evidence="1 2">
    <name type="scientific">Paenibacillus peoriae</name>
    <dbReference type="NCBI Taxonomy" id="59893"/>
    <lineage>
        <taxon>Bacteria</taxon>
        <taxon>Bacillati</taxon>
        <taxon>Bacillota</taxon>
        <taxon>Bacilli</taxon>
        <taxon>Bacillales</taxon>
        <taxon>Paenibacillaceae</taxon>
        <taxon>Paenibacillus</taxon>
    </lineage>
</organism>
<geneLocation type="plasmid" evidence="1 2">
    <name>pPlas1</name>
</geneLocation>
<name>A0A7H0YHB1_9BACL</name>
<evidence type="ECO:0000313" key="1">
    <source>
        <dbReference type="EMBL" id="QNR70469.1"/>
    </source>
</evidence>
<dbReference type="Proteomes" id="UP000516384">
    <property type="component" value="Plasmid pPlas1"/>
</dbReference>
<protein>
    <submittedName>
        <fullName evidence="1">Uncharacterized protein</fullName>
    </submittedName>
</protein>
<dbReference type="RefSeq" id="WP_190299776.1">
    <property type="nucleotide sequence ID" value="NZ_CP061173.1"/>
</dbReference>
<proteinExistence type="predicted"/>
<keyword evidence="1" id="KW-0614">Plasmid</keyword>
<evidence type="ECO:0000313" key="2">
    <source>
        <dbReference type="Proteomes" id="UP000516384"/>
    </source>
</evidence>
<sequence length="198" mass="23494">MTFQPNNQINKQELAKAVVKYIKQKPGFDRNDYYNDSVYRADYYRYKKDADFNRNFSPADILEILEPLNEQDIVKNVHQRVEIRETETGYTIGYTAGQYWCTEYQWGMRETLKSWINAHLVSHGLPLDQLMTLPVIEVHPKYGELVYCDRETEVSVWRSERDGDIYQTVQRFIPGIAEYYVRTYYVTEARLYRVGGAK</sequence>
<accession>A0A7H0YHB1</accession>
<gene>
    <name evidence="1" type="ORF">IAQ67_28580</name>
</gene>
<dbReference type="EMBL" id="CP061173">
    <property type="protein sequence ID" value="QNR70469.1"/>
    <property type="molecule type" value="Genomic_DNA"/>
</dbReference>